<dbReference type="Proteomes" id="UP001207408">
    <property type="component" value="Unassembled WGS sequence"/>
</dbReference>
<name>A0AAE3SJS9_9BACT</name>
<protein>
    <submittedName>
        <fullName evidence="2">Uncharacterized protein</fullName>
    </submittedName>
</protein>
<feature type="transmembrane region" description="Helical" evidence="1">
    <location>
        <begin position="76"/>
        <end position="100"/>
    </location>
</feature>
<keyword evidence="3" id="KW-1185">Reference proteome</keyword>
<dbReference type="RefSeq" id="WP_301199114.1">
    <property type="nucleotide sequence ID" value="NZ_JAPDPI010000015.1"/>
</dbReference>
<keyword evidence="1" id="KW-1133">Transmembrane helix</keyword>
<evidence type="ECO:0000256" key="1">
    <source>
        <dbReference type="SAM" id="Phobius"/>
    </source>
</evidence>
<keyword evidence="1" id="KW-0472">Membrane</keyword>
<feature type="transmembrane region" description="Helical" evidence="1">
    <location>
        <begin position="47"/>
        <end position="64"/>
    </location>
</feature>
<accession>A0AAE3SJS9</accession>
<comment type="caution">
    <text evidence="2">The sequence shown here is derived from an EMBL/GenBank/DDBJ whole genome shotgun (WGS) entry which is preliminary data.</text>
</comment>
<proteinExistence type="predicted"/>
<evidence type="ECO:0000313" key="3">
    <source>
        <dbReference type="Proteomes" id="UP001207408"/>
    </source>
</evidence>
<dbReference type="AlphaFoldDB" id="A0AAE3SJS9"/>
<evidence type="ECO:0000313" key="2">
    <source>
        <dbReference type="EMBL" id="MCW3805748.1"/>
    </source>
</evidence>
<dbReference type="EMBL" id="JAPDPI010000015">
    <property type="protein sequence ID" value="MCW3805748.1"/>
    <property type="molecule type" value="Genomic_DNA"/>
</dbReference>
<feature type="transmembrane region" description="Helical" evidence="1">
    <location>
        <begin position="6"/>
        <end position="27"/>
    </location>
</feature>
<keyword evidence="1" id="KW-0812">Transmembrane</keyword>
<reference evidence="2" key="1">
    <citation type="submission" date="2022-10" db="EMBL/GenBank/DDBJ databases">
        <authorList>
            <person name="Yu W.X."/>
        </authorList>
    </citation>
    <scope>NUCLEOTIDE SEQUENCE</scope>
    <source>
        <strain evidence="2">D04</strain>
    </source>
</reference>
<sequence length="269" mass="31840">MSLNTITITIFIISIIYNFYKISTIYFGKLWNKILNEKVLFNTKVELPRITLLSLISLLLYISYKDINQPLDNESTIIQLSQISQSIVFIIICIISIVIWSPRVDLILNKNVNKNIDLNIKYLKLKNEQAKKDFLNLLRYFIQDLKLFKNYSITQLKGLIDPESKTIFDIPSEKITIKTRGINYKIESKDLFYIFYTIGQRNCFVNRNTNEVLHTRFTFDGDSIKNMKKAKSRTFKYIEHNLLLKIKNDLKFYEFDLDLSKLPYVNKQK</sequence>
<organism evidence="2 3">
    <name type="scientific">Plebeiibacterium marinum</name>
    <dbReference type="NCBI Taxonomy" id="2992111"/>
    <lineage>
        <taxon>Bacteria</taxon>
        <taxon>Pseudomonadati</taxon>
        <taxon>Bacteroidota</taxon>
        <taxon>Bacteroidia</taxon>
        <taxon>Marinilabiliales</taxon>
        <taxon>Marinilabiliaceae</taxon>
        <taxon>Plebeiibacterium</taxon>
    </lineage>
</organism>
<gene>
    <name evidence="2" type="ORF">OM074_08910</name>
</gene>